<protein>
    <recommendedName>
        <fullName evidence="4">Ubiquitin-like protease family profile domain-containing protein</fullName>
    </recommendedName>
</protein>
<evidence type="ECO:0000313" key="5">
    <source>
        <dbReference type="EMBL" id="KAF5370494.1"/>
    </source>
</evidence>
<dbReference type="Gene3D" id="3.40.395.10">
    <property type="entry name" value="Adenoviral Proteinase, Chain A"/>
    <property type="match status" value="1"/>
</dbReference>
<keyword evidence="3" id="KW-0378">Hydrolase</keyword>
<keyword evidence="6" id="KW-1185">Reference proteome</keyword>
<dbReference type="GO" id="GO:0006508">
    <property type="term" value="P:proteolysis"/>
    <property type="evidence" value="ECO:0007669"/>
    <property type="project" value="UniProtKB-KW"/>
</dbReference>
<evidence type="ECO:0000259" key="4">
    <source>
        <dbReference type="PROSITE" id="PS50600"/>
    </source>
</evidence>
<dbReference type="Proteomes" id="UP000518752">
    <property type="component" value="Unassembled WGS sequence"/>
</dbReference>
<evidence type="ECO:0000256" key="2">
    <source>
        <dbReference type="ARBA" id="ARBA00022670"/>
    </source>
</evidence>
<evidence type="ECO:0000256" key="1">
    <source>
        <dbReference type="ARBA" id="ARBA00005234"/>
    </source>
</evidence>
<feature type="domain" description="Ubiquitin-like protease family profile" evidence="4">
    <location>
        <begin position="140"/>
        <end position="331"/>
    </location>
</feature>
<comment type="caution">
    <text evidence="5">The sequence shown here is derived from an EMBL/GenBank/DDBJ whole genome shotgun (WGS) entry which is preliminary data.</text>
</comment>
<reference evidence="5 6" key="1">
    <citation type="journal article" date="2020" name="ISME J.">
        <title>Uncovering the hidden diversity of litter-decomposition mechanisms in mushroom-forming fungi.</title>
        <authorList>
            <person name="Floudas D."/>
            <person name="Bentzer J."/>
            <person name="Ahren D."/>
            <person name="Johansson T."/>
            <person name="Persson P."/>
            <person name="Tunlid A."/>
        </authorList>
    </citation>
    <scope>NUCLEOTIDE SEQUENCE [LARGE SCALE GENOMIC DNA]</scope>
    <source>
        <strain evidence="5 6">CBS 406.79</strain>
    </source>
</reference>
<dbReference type="Pfam" id="PF02902">
    <property type="entry name" value="Peptidase_C48"/>
    <property type="match status" value="1"/>
</dbReference>
<dbReference type="PROSITE" id="PS50600">
    <property type="entry name" value="ULP_PROTEASE"/>
    <property type="match status" value="1"/>
</dbReference>
<dbReference type="GO" id="GO:0019783">
    <property type="term" value="F:ubiquitin-like protein peptidase activity"/>
    <property type="evidence" value="ECO:0007669"/>
    <property type="project" value="UniProtKB-ARBA"/>
</dbReference>
<accession>A0A8H5LV19</accession>
<dbReference type="SUPFAM" id="SSF54001">
    <property type="entry name" value="Cysteine proteinases"/>
    <property type="match status" value="1"/>
</dbReference>
<organism evidence="5 6">
    <name type="scientific">Collybiopsis confluens</name>
    <dbReference type="NCBI Taxonomy" id="2823264"/>
    <lineage>
        <taxon>Eukaryota</taxon>
        <taxon>Fungi</taxon>
        <taxon>Dikarya</taxon>
        <taxon>Basidiomycota</taxon>
        <taxon>Agaricomycotina</taxon>
        <taxon>Agaricomycetes</taxon>
        <taxon>Agaricomycetidae</taxon>
        <taxon>Agaricales</taxon>
        <taxon>Marasmiineae</taxon>
        <taxon>Omphalotaceae</taxon>
        <taxon>Collybiopsis</taxon>
    </lineage>
</organism>
<evidence type="ECO:0000256" key="3">
    <source>
        <dbReference type="ARBA" id="ARBA00022801"/>
    </source>
</evidence>
<comment type="similarity">
    <text evidence="1">Belongs to the peptidase C48 family.</text>
</comment>
<keyword evidence="2" id="KW-0645">Protease</keyword>
<dbReference type="EMBL" id="JAACJN010000121">
    <property type="protein sequence ID" value="KAF5370494.1"/>
    <property type="molecule type" value="Genomic_DNA"/>
</dbReference>
<gene>
    <name evidence="5" type="ORF">D9757_013117</name>
</gene>
<proteinExistence type="inferred from homology"/>
<dbReference type="AlphaFoldDB" id="A0A8H5LV19"/>
<name>A0A8H5LV19_9AGAR</name>
<dbReference type="InterPro" id="IPR038765">
    <property type="entry name" value="Papain-like_cys_pep_sf"/>
</dbReference>
<dbReference type="OrthoDB" id="3052212at2759"/>
<evidence type="ECO:0000313" key="6">
    <source>
        <dbReference type="Proteomes" id="UP000518752"/>
    </source>
</evidence>
<sequence length="377" mass="43505">MPSLSIHRLLGLASMDRINALLAVDFPVQPSTCTDQFYLDSNYQIHQLHEASTILAKVVSIQAKLTSRMRCHDTLSSDNIALTIVQNLLTLYECVNNRRRKKENTLWEVLDDNPTHATVKLKTLMSKVSENSADFQGKLPHIQLRNFQTLGAGRWLDDEIINYFVEKWCSKSGTTIGFNTFFASKVLFQEDDCINPKFKVTVADEQTVGSWYRSAAKGVLNWDSVFIPVNENKTHWYSARIDFHLRRIDIYDSLKERYTVNQRKPMLLRRNAPLMMMLMWLTEVLGRIRGEDIDLSRSSDCDWVYDPHFKVSFQPNSCDCGVHLLWHLRHVLEYRQITLDHGVGEGELGHLAFTRNMVGKRLRLAREMLDDIGLGIV</sequence>
<dbReference type="GO" id="GO:0008234">
    <property type="term" value="F:cysteine-type peptidase activity"/>
    <property type="evidence" value="ECO:0007669"/>
    <property type="project" value="InterPro"/>
</dbReference>
<dbReference type="InterPro" id="IPR003653">
    <property type="entry name" value="Peptidase_C48_C"/>
</dbReference>